<accession>A0ABP9GVC9</accession>
<protein>
    <submittedName>
        <fullName evidence="1">Uncharacterized protein</fullName>
    </submittedName>
</protein>
<evidence type="ECO:0000313" key="2">
    <source>
        <dbReference type="Proteomes" id="UP001501302"/>
    </source>
</evidence>
<proteinExistence type="predicted"/>
<dbReference type="EMBL" id="BAABJJ010000043">
    <property type="protein sequence ID" value="GAA4953948.1"/>
    <property type="molecule type" value="Genomic_DNA"/>
</dbReference>
<evidence type="ECO:0000313" key="1">
    <source>
        <dbReference type="EMBL" id="GAA4953948.1"/>
    </source>
</evidence>
<reference evidence="2" key="1">
    <citation type="journal article" date="2019" name="Int. J. Syst. Evol. Microbiol.">
        <title>The Global Catalogue of Microorganisms (GCM) 10K type strain sequencing project: providing services to taxonomists for standard genome sequencing and annotation.</title>
        <authorList>
            <consortium name="The Broad Institute Genomics Platform"/>
            <consortium name="The Broad Institute Genome Sequencing Center for Infectious Disease"/>
            <person name="Wu L."/>
            <person name="Ma J."/>
        </authorList>
    </citation>
    <scope>NUCLEOTIDE SEQUENCE [LARGE SCALE GENOMIC DNA]</scope>
    <source>
        <strain evidence="2">JCM 18285</strain>
    </source>
</reference>
<comment type="caution">
    <text evidence="1">The sequence shown here is derived from an EMBL/GenBank/DDBJ whole genome shotgun (WGS) entry which is preliminary data.</text>
</comment>
<keyword evidence="2" id="KW-1185">Reference proteome</keyword>
<gene>
    <name evidence="1" type="ORF">GCM10023314_29430</name>
</gene>
<organism evidence="1 2">
    <name type="scientific">Algibacter agarivorans</name>
    <dbReference type="NCBI Taxonomy" id="1109741"/>
    <lineage>
        <taxon>Bacteria</taxon>
        <taxon>Pseudomonadati</taxon>
        <taxon>Bacteroidota</taxon>
        <taxon>Flavobacteriia</taxon>
        <taxon>Flavobacteriales</taxon>
        <taxon>Flavobacteriaceae</taxon>
        <taxon>Algibacter</taxon>
    </lineage>
</organism>
<dbReference type="Proteomes" id="UP001501302">
    <property type="component" value="Unassembled WGS sequence"/>
</dbReference>
<name>A0ABP9GVC9_9FLAO</name>
<sequence>MNKNSIIDTIDKVGDLSKLIEDLLVKMGLENVNRVSENLIDSIMSL</sequence>